<dbReference type="InterPro" id="IPR012677">
    <property type="entry name" value="Nucleotide-bd_a/b_plait_sf"/>
</dbReference>
<evidence type="ECO:0000256" key="7">
    <source>
        <dbReference type="RuleBase" id="RU003934"/>
    </source>
</evidence>
<comment type="similarity">
    <text evidence="1 6 7">Belongs to the universal ribosomal protein uL23 family.</text>
</comment>
<evidence type="ECO:0000313" key="8">
    <source>
        <dbReference type="EMBL" id="KKQ18196.1"/>
    </source>
</evidence>
<evidence type="ECO:0000256" key="5">
    <source>
        <dbReference type="ARBA" id="ARBA00023274"/>
    </source>
</evidence>
<dbReference type="AlphaFoldDB" id="A0A0G0IQC0"/>
<name>A0A0G0IQC0_9BACT</name>
<dbReference type="SUPFAM" id="SSF54189">
    <property type="entry name" value="Ribosomal proteins S24e, L23 and L15e"/>
    <property type="match status" value="1"/>
</dbReference>
<evidence type="ECO:0000256" key="2">
    <source>
        <dbReference type="ARBA" id="ARBA00022730"/>
    </source>
</evidence>
<reference evidence="8 9" key="1">
    <citation type="journal article" date="2015" name="Nature">
        <title>rRNA introns, odd ribosomes, and small enigmatic genomes across a large radiation of phyla.</title>
        <authorList>
            <person name="Brown C.T."/>
            <person name="Hug L.A."/>
            <person name="Thomas B.C."/>
            <person name="Sharon I."/>
            <person name="Castelle C.J."/>
            <person name="Singh A."/>
            <person name="Wilkins M.J."/>
            <person name="Williams K.H."/>
            <person name="Banfield J.F."/>
        </authorList>
    </citation>
    <scope>NUCLEOTIDE SEQUENCE [LARGE SCALE GENOMIC DNA]</scope>
</reference>
<accession>A0A0G0IQC0</accession>
<dbReference type="EMBL" id="LBSM01000007">
    <property type="protein sequence ID" value="KKQ18196.1"/>
    <property type="molecule type" value="Genomic_DNA"/>
</dbReference>
<dbReference type="HAMAP" id="MF_01369_B">
    <property type="entry name" value="Ribosomal_uL23_B"/>
    <property type="match status" value="1"/>
</dbReference>
<evidence type="ECO:0000256" key="3">
    <source>
        <dbReference type="ARBA" id="ARBA00022884"/>
    </source>
</evidence>
<dbReference type="InterPro" id="IPR001014">
    <property type="entry name" value="Ribosomal_uL23_CS"/>
</dbReference>
<dbReference type="PATRIC" id="fig|1618331.3.peg.478"/>
<protein>
    <recommendedName>
        <fullName evidence="6">Large ribosomal subunit protein uL23</fullName>
    </recommendedName>
</protein>
<dbReference type="Pfam" id="PF00276">
    <property type="entry name" value="Ribosomal_L23"/>
    <property type="match status" value="1"/>
</dbReference>
<keyword evidence="3 6" id="KW-0694">RNA-binding</keyword>
<dbReference type="PROSITE" id="PS00050">
    <property type="entry name" value="RIBOSOMAL_L23"/>
    <property type="match status" value="1"/>
</dbReference>
<dbReference type="GO" id="GO:0019843">
    <property type="term" value="F:rRNA binding"/>
    <property type="evidence" value="ECO:0007669"/>
    <property type="project" value="UniProtKB-UniRule"/>
</dbReference>
<comment type="caution">
    <text evidence="8">The sequence shown here is derived from an EMBL/GenBank/DDBJ whole genome shotgun (WGS) entry which is preliminary data.</text>
</comment>
<keyword evidence="5 6" id="KW-0687">Ribonucleoprotein</keyword>
<dbReference type="Proteomes" id="UP000034508">
    <property type="component" value="Unassembled WGS sequence"/>
</dbReference>
<gene>
    <name evidence="6" type="primary">rplW</name>
    <name evidence="8" type="ORF">US31_C0007G0002</name>
</gene>
<dbReference type="InterPro" id="IPR013025">
    <property type="entry name" value="Ribosomal_uL23-like"/>
</dbReference>
<dbReference type="PANTHER" id="PTHR11620">
    <property type="entry name" value="60S RIBOSOMAL PROTEIN L23A"/>
    <property type="match status" value="1"/>
</dbReference>
<dbReference type="NCBIfam" id="NF004363">
    <property type="entry name" value="PRK05738.2-4"/>
    <property type="match status" value="1"/>
</dbReference>
<dbReference type="GO" id="GO:0006412">
    <property type="term" value="P:translation"/>
    <property type="evidence" value="ECO:0007669"/>
    <property type="project" value="UniProtKB-UniRule"/>
</dbReference>
<proteinExistence type="inferred from homology"/>
<dbReference type="GO" id="GO:0003735">
    <property type="term" value="F:structural constituent of ribosome"/>
    <property type="evidence" value="ECO:0007669"/>
    <property type="project" value="InterPro"/>
</dbReference>
<evidence type="ECO:0000256" key="4">
    <source>
        <dbReference type="ARBA" id="ARBA00022980"/>
    </source>
</evidence>
<sequence>MVEVLIAPLITEKAIGKIESGAYTFKVATRANKIQIAQAIADLYKVNVVKVNVINKKSKEVMTRGKYAGRKKAWKKAIITLKKGQKIPGFEEK</sequence>
<keyword evidence="4 6" id="KW-0689">Ribosomal protein</keyword>
<comment type="function">
    <text evidence="6">One of the early assembly proteins it binds 23S rRNA. One of the proteins that surrounds the polypeptide exit tunnel on the outside of the ribosome. Forms the main docking site for trigger factor binding to the ribosome.</text>
</comment>
<comment type="subunit">
    <text evidence="6">Part of the 50S ribosomal subunit. Contacts protein L29, and trigger factor when it is bound to the ribosome.</text>
</comment>
<dbReference type="InterPro" id="IPR012678">
    <property type="entry name" value="Ribosomal_uL23/eL15/eS24_sf"/>
</dbReference>
<evidence type="ECO:0000313" key="9">
    <source>
        <dbReference type="Proteomes" id="UP000034508"/>
    </source>
</evidence>
<dbReference type="Gene3D" id="3.30.70.330">
    <property type="match status" value="1"/>
</dbReference>
<keyword evidence="2 6" id="KW-0699">rRNA-binding</keyword>
<organism evidence="8 9">
    <name type="scientific">Berkelbacteria bacterium GW2011_GWA1_36_9</name>
    <dbReference type="NCBI Taxonomy" id="1618331"/>
    <lineage>
        <taxon>Bacteria</taxon>
        <taxon>Candidatus Berkelbacteria</taxon>
    </lineage>
</organism>
<evidence type="ECO:0000256" key="6">
    <source>
        <dbReference type="HAMAP-Rule" id="MF_01369"/>
    </source>
</evidence>
<dbReference type="GO" id="GO:0005840">
    <property type="term" value="C:ribosome"/>
    <property type="evidence" value="ECO:0007669"/>
    <property type="project" value="UniProtKB-KW"/>
</dbReference>
<evidence type="ECO:0000256" key="1">
    <source>
        <dbReference type="ARBA" id="ARBA00006700"/>
    </source>
</evidence>
<dbReference type="GO" id="GO:1990904">
    <property type="term" value="C:ribonucleoprotein complex"/>
    <property type="evidence" value="ECO:0007669"/>
    <property type="project" value="UniProtKB-KW"/>
</dbReference>